<proteinExistence type="predicted"/>
<reference evidence="2" key="1">
    <citation type="submission" date="2021-04" db="EMBL/GenBank/DDBJ databases">
        <title>Genome based classification of Actinospica acidithermotolerans sp. nov., an actinobacterium isolated from an Indonesian hot spring.</title>
        <authorList>
            <person name="Kusuma A.B."/>
            <person name="Putra K.E."/>
            <person name="Nafisah S."/>
            <person name="Loh J."/>
            <person name="Nouioui I."/>
            <person name="Goodfellow M."/>
        </authorList>
    </citation>
    <scope>NUCLEOTIDE SEQUENCE</scope>
    <source>
        <strain evidence="2">MGRD01-02</strain>
    </source>
</reference>
<feature type="domain" description="Recombinase" evidence="1">
    <location>
        <begin position="3"/>
        <end position="105"/>
    </location>
</feature>
<evidence type="ECO:0000259" key="1">
    <source>
        <dbReference type="PROSITE" id="PS51737"/>
    </source>
</evidence>
<protein>
    <submittedName>
        <fullName evidence="2">Recombinase zinc beta ribbon domain-containing protein</fullName>
    </submittedName>
</protein>
<keyword evidence="3" id="KW-1185">Reference proteome</keyword>
<dbReference type="InterPro" id="IPR025827">
    <property type="entry name" value="Zn_ribbon_recom_dom"/>
</dbReference>
<dbReference type="Gene3D" id="3.90.1750.20">
    <property type="entry name" value="Putative Large Serine Recombinase, Chain B, Domain 2"/>
    <property type="match status" value="1"/>
</dbReference>
<dbReference type="Pfam" id="PF07508">
    <property type="entry name" value="Recombinase"/>
    <property type="match status" value="1"/>
</dbReference>
<name>A0A941IF05_9ACTN</name>
<dbReference type="Proteomes" id="UP000676325">
    <property type="component" value="Unassembled WGS sequence"/>
</dbReference>
<organism evidence="2 3">
    <name type="scientific">Actinospica acidithermotolerans</name>
    <dbReference type="NCBI Taxonomy" id="2828514"/>
    <lineage>
        <taxon>Bacteria</taxon>
        <taxon>Bacillati</taxon>
        <taxon>Actinomycetota</taxon>
        <taxon>Actinomycetes</taxon>
        <taxon>Catenulisporales</taxon>
        <taxon>Actinospicaceae</taxon>
        <taxon>Actinospica</taxon>
    </lineage>
</organism>
<dbReference type="AlphaFoldDB" id="A0A941IF05"/>
<dbReference type="EMBL" id="JAGSOH010000009">
    <property type="protein sequence ID" value="MBR7825795.1"/>
    <property type="molecule type" value="Genomic_DNA"/>
</dbReference>
<sequence>MRPYGYTTNQRTECIDDELEKGRAAAAQFLDQDGTTLRGLVSEWNVRGYKTVTGRDWTEPTMRRMFLNPANAGLLPDGRPAPWPAMFDPETHRRLVEKLTDPDRRNGVDLEGRVYLLTGDERAVCALCGKALSAHPTTPGVRSYACMTGRRTGGCGKIRVQADGLEKHVATQVLARIAKDMDGPGAILRAHEKLGIDAARAREQARSAQEAAKTMAGEFAAGNASKEAYLQVAAHAERLAAESADLTRLAAVELPTTIDDIANWWNHASVEDQRVLVDIFIERVYVGSATARGSRTFDEKRVTIAWR</sequence>
<dbReference type="InterPro" id="IPR011109">
    <property type="entry name" value="DNA_bind_recombinase_dom"/>
</dbReference>
<dbReference type="GO" id="GO:0000150">
    <property type="term" value="F:DNA strand exchange activity"/>
    <property type="evidence" value="ECO:0007669"/>
    <property type="project" value="InterPro"/>
</dbReference>
<dbReference type="GO" id="GO:0003677">
    <property type="term" value="F:DNA binding"/>
    <property type="evidence" value="ECO:0007669"/>
    <property type="project" value="InterPro"/>
</dbReference>
<dbReference type="Pfam" id="PF13408">
    <property type="entry name" value="Zn_ribbon_recom"/>
    <property type="match status" value="1"/>
</dbReference>
<evidence type="ECO:0000313" key="2">
    <source>
        <dbReference type="EMBL" id="MBR7825795.1"/>
    </source>
</evidence>
<dbReference type="RefSeq" id="WP_212516950.1">
    <property type="nucleotide sequence ID" value="NZ_JAGSOH010000009.1"/>
</dbReference>
<dbReference type="InterPro" id="IPR038109">
    <property type="entry name" value="DNA_bind_recomb_sf"/>
</dbReference>
<dbReference type="PROSITE" id="PS51737">
    <property type="entry name" value="RECOMBINASE_DNA_BIND"/>
    <property type="match status" value="1"/>
</dbReference>
<accession>A0A941IF05</accession>
<evidence type="ECO:0000313" key="3">
    <source>
        <dbReference type="Proteomes" id="UP000676325"/>
    </source>
</evidence>
<comment type="caution">
    <text evidence="2">The sequence shown here is derived from an EMBL/GenBank/DDBJ whole genome shotgun (WGS) entry which is preliminary data.</text>
</comment>
<gene>
    <name evidence="2" type="ORF">KDK95_05705</name>
</gene>